<evidence type="ECO:0000256" key="1">
    <source>
        <dbReference type="ARBA" id="ARBA00004273"/>
    </source>
</evidence>
<dbReference type="InterPro" id="IPR008949">
    <property type="entry name" value="Isoprenoid_synthase_dom_sf"/>
</dbReference>
<proteinExistence type="inferred from homology"/>
<dbReference type="OrthoDB" id="270318at2759"/>
<keyword evidence="8" id="KW-1185">Reference proteome</keyword>
<evidence type="ECO:0000313" key="7">
    <source>
        <dbReference type="EMBL" id="ODV66305.1"/>
    </source>
</evidence>
<evidence type="ECO:0000256" key="3">
    <source>
        <dbReference type="ARBA" id="ARBA00022946"/>
    </source>
</evidence>
<dbReference type="EMBL" id="KV454542">
    <property type="protein sequence ID" value="ODV66305.1"/>
    <property type="molecule type" value="Genomic_DNA"/>
</dbReference>
<protein>
    <recommendedName>
        <fullName evidence="9">NADH dehydrogenase (Ubiquinone) complex I, assembly factor 6</fullName>
    </recommendedName>
</protein>
<dbReference type="RefSeq" id="XP_020075372.1">
    <property type="nucleotide sequence ID" value="XM_020221427.1"/>
</dbReference>
<dbReference type="InterPro" id="IPR002060">
    <property type="entry name" value="Squ/phyt_synthse"/>
</dbReference>
<organism evidence="7 8">
    <name type="scientific">Hyphopichia burtonii NRRL Y-1933</name>
    <dbReference type="NCBI Taxonomy" id="984485"/>
    <lineage>
        <taxon>Eukaryota</taxon>
        <taxon>Fungi</taxon>
        <taxon>Dikarya</taxon>
        <taxon>Ascomycota</taxon>
        <taxon>Saccharomycotina</taxon>
        <taxon>Pichiomycetes</taxon>
        <taxon>Debaryomycetaceae</taxon>
        <taxon>Hyphopichia</taxon>
    </lineage>
</organism>
<name>A0A1E4RGQ7_9ASCO</name>
<comment type="similarity">
    <text evidence="6">Belongs to the NDUFAF6 family.</text>
</comment>
<dbReference type="STRING" id="984485.A0A1E4RGQ7"/>
<dbReference type="GO" id="GO:0005743">
    <property type="term" value="C:mitochondrial inner membrane"/>
    <property type="evidence" value="ECO:0007669"/>
    <property type="project" value="UniProtKB-SubCell"/>
</dbReference>
<evidence type="ECO:0000256" key="5">
    <source>
        <dbReference type="ARBA" id="ARBA00023136"/>
    </source>
</evidence>
<dbReference type="Pfam" id="PF00494">
    <property type="entry name" value="SQS_PSY"/>
    <property type="match status" value="1"/>
</dbReference>
<sequence>MFSYRRISQSQMQYIRMYQRRYASTNTGRYEQQLYKASENVNTLLEKHDRSSYILAQYMPEPCRNAFLAIRAFNLEINKINDGGNNAASVASKASNQLSSSMGILTADMKFKFWSDSLSRVFTDPTSEKDIGEPIAILLRDALRNDLNLDISPFHQFLQTRRHFLKSKQFQTVDDICAYGEGTYSQLNYLTQGLLLSPSISPSAISLLEHSTSLQNKISDIAAHIGQATAVGAMILGLNYYSGTRNQITLPIDLMTKHDLSQESVLRITQGHLKDENDIKEVKEKIQNVVYETAVSANDHILAARDKLDKSRNEIIQVVNENKNDKLIQLNHKKWRKNLPDVIFTPFMVAIPTTLYLQKLEKYDFDVFHPKLQQKEWRLPWTSFRNYYQRNI</sequence>
<keyword evidence="2" id="KW-0999">Mitochondrion inner membrane</keyword>
<keyword evidence="3" id="KW-0809">Transit peptide</keyword>
<dbReference type="GeneID" id="30995976"/>
<dbReference type="AlphaFoldDB" id="A0A1E4RGQ7"/>
<comment type="subcellular location">
    <subcellularLocation>
        <location evidence="1">Mitochondrion inner membrane</location>
    </subcellularLocation>
</comment>
<evidence type="ECO:0000256" key="4">
    <source>
        <dbReference type="ARBA" id="ARBA00023128"/>
    </source>
</evidence>
<evidence type="ECO:0000256" key="2">
    <source>
        <dbReference type="ARBA" id="ARBA00022792"/>
    </source>
</evidence>
<evidence type="ECO:0000256" key="6">
    <source>
        <dbReference type="ARBA" id="ARBA00038273"/>
    </source>
</evidence>
<dbReference type="PANTHER" id="PTHR21181:SF13">
    <property type="entry name" value="NADH DEHYDROGENASE (UBIQUINONE) COMPLEX I, ASSEMBLY FACTOR 6"/>
    <property type="match status" value="1"/>
</dbReference>
<dbReference type="GO" id="GO:0032981">
    <property type="term" value="P:mitochondrial respiratory chain complex I assembly"/>
    <property type="evidence" value="ECO:0007669"/>
    <property type="project" value="TreeGrafter"/>
</dbReference>
<evidence type="ECO:0000313" key="8">
    <source>
        <dbReference type="Proteomes" id="UP000095085"/>
    </source>
</evidence>
<keyword evidence="4" id="KW-0496">Mitochondrion</keyword>
<dbReference type="Gene3D" id="1.10.600.10">
    <property type="entry name" value="Farnesyl Diphosphate Synthase"/>
    <property type="match status" value="1"/>
</dbReference>
<reference evidence="8" key="1">
    <citation type="submission" date="2016-05" db="EMBL/GenBank/DDBJ databases">
        <title>Comparative genomics of biotechnologically important yeasts.</title>
        <authorList>
            <consortium name="DOE Joint Genome Institute"/>
            <person name="Riley R."/>
            <person name="Haridas S."/>
            <person name="Wolfe K.H."/>
            <person name="Lopes M.R."/>
            <person name="Hittinger C.T."/>
            <person name="Goker M."/>
            <person name="Salamov A."/>
            <person name="Wisecaver J."/>
            <person name="Long T.M."/>
            <person name="Aerts A.L."/>
            <person name="Barry K."/>
            <person name="Choi C."/>
            <person name="Clum A."/>
            <person name="Coughlan A.Y."/>
            <person name="Deshpande S."/>
            <person name="Douglass A.P."/>
            <person name="Hanson S.J."/>
            <person name="Klenk H.-P."/>
            <person name="Labutti K."/>
            <person name="Lapidus A."/>
            <person name="Lindquist E."/>
            <person name="Lipzen A."/>
            <person name="Meier-Kolthoff J.P."/>
            <person name="Ohm R.A."/>
            <person name="Otillar R.P."/>
            <person name="Pangilinan J."/>
            <person name="Peng Y."/>
            <person name="Rokas A."/>
            <person name="Rosa C.A."/>
            <person name="Scheuner C."/>
            <person name="Sibirny A.A."/>
            <person name="Slot J.C."/>
            <person name="Stielow J.B."/>
            <person name="Sun H."/>
            <person name="Kurtzman C.P."/>
            <person name="Blackwell M."/>
            <person name="Grigoriev I.V."/>
            <person name="Jeffries T.W."/>
        </authorList>
    </citation>
    <scope>NUCLEOTIDE SEQUENCE [LARGE SCALE GENOMIC DNA]</scope>
    <source>
        <strain evidence="8">NRRL Y-1933</strain>
    </source>
</reference>
<dbReference type="SUPFAM" id="SSF48576">
    <property type="entry name" value="Terpenoid synthases"/>
    <property type="match status" value="1"/>
</dbReference>
<dbReference type="PANTHER" id="PTHR21181">
    <property type="match status" value="1"/>
</dbReference>
<keyword evidence="5" id="KW-0472">Membrane</keyword>
<gene>
    <name evidence="7" type="ORF">HYPBUDRAFT_153222</name>
</gene>
<accession>A0A1E4RGQ7</accession>
<evidence type="ECO:0008006" key="9">
    <source>
        <dbReference type="Google" id="ProtNLM"/>
    </source>
</evidence>
<dbReference type="Proteomes" id="UP000095085">
    <property type="component" value="Unassembled WGS sequence"/>
</dbReference>